<dbReference type="InterPro" id="IPR035906">
    <property type="entry name" value="MetI-like_sf"/>
</dbReference>
<feature type="transmembrane region" description="Helical" evidence="7">
    <location>
        <begin position="12"/>
        <end position="32"/>
    </location>
</feature>
<protein>
    <submittedName>
        <fullName evidence="9">Carbohydrate ABC transporter permease</fullName>
    </submittedName>
</protein>
<comment type="subcellular location">
    <subcellularLocation>
        <location evidence="1 7">Cell membrane</location>
        <topology evidence="1 7">Multi-pass membrane protein</topology>
    </subcellularLocation>
</comment>
<evidence type="ECO:0000256" key="5">
    <source>
        <dbReference type="ARBA" id="ARBA00022989"/>
    </source>
</evidence>
<evidence type="ECO:0000256" key="3">
    <source>
        <dbReference type="ARBA" id="ARBA00022475"/>
    </source>
</evidence>
<dbReference type="EMBL" id="JAGEMK010000007">
    <property type="protein sequence ID" value="MBO1752641.1"/>
    <property type="molecule type" value="Genomic_DNA"/>
</dbReference>
<keyword evidence="6 7" id="KW-0472">Membrane</keyword>
<dbReference type="GO" id="GO:0055085">
    <property type="term" value="P:transmembrane transport"/>
    <property type="evidence" value="ECO:0007669"/>
    <property type="project" value="InterPro"/>
</dbReference>
<feature type="transmembrane region" description="Helical" evidence="7">
    <location>
        <begin position="234"/>
        <end position="254"/>
    </location>
</feature>
<evidence type="ECO:0000256" key="2">
    <source>
        <dbReference type="ARBA" id="ARBA00022448"/>
    </source>
</evidence>
<dbReference type="PROSITE" id="PS50928">
    <property type="entry name" value="ABC_TM1"/>
    <property type="match status" value="1"/>
</dbReference>
<feature type="transmembrane region" description="Helical" evidence="7">
    <location>
        <begin position="191"/>
        <end position="214"/>
    </location>
</feature>
<sequence>MKQTAGPVLTAWKALLTVMYGLPILWIVLTSFKSSGDVFSTSSALIFSPTTEAYRDVLTADLLKPLSQSVLIATGTTVLVLLIAIPAAYGLARTRGHLTSIGLALLIVLQMMPQTATVIPLFQVFGSWTLLDSTVGVILADTALLAPFATLLLRPFFRSVPPELEEAGSIDGASLMRTFVSIVVPVARNGIFTVGTLVFLLAWGEFLYAVNFFLSPGEYPLSVLLAQQVSAFGINWPGLMALAVVTSIPILIVFTSTYRLLRDGLTVGAVK</sequence>
<dbReference type="InterPro" id="IPR050901">
    <property type="entry name" value="BP-dep_ABC_trans_perm"/>
</dbReference>
<reference evidence="9" key="1">
    <citation type="submission" date="2021-03" db="EMBL/GenBank/DDBJ databases">
        <title>Actinotalea soli sp. nov., isolated from soil.</title>
        <authorList>
            <person name="Ping W."/>
            <person name="Zhang J."/>
        </authorList>
    </citation>
    <scope>NUCLEOTIDE SEQUENCE</scope>
    <source>
        <strain evidence="9">BY-33</strain>
    </source>
</reference>
<dbReference type="Pfam" id="PF00528">
    <property type="entry name" value="BPD_transp_1"/>
    <property type="match status" value="1"/>
</dbReference>
<comment type="caution">
    <text evidence="9">The sequence shown here is derived from an EMBL/GenBank/DDBJ whole genome shotgun (WGS) entry which is preliminary data.</text>
</comment>
<keyword evidence="5 7" id="KW-1133">Transmembrane helix</keyword>
<keyword evidence="3" id="KW-1003">Cell membrane</keyword>
<gene>
    <name evidence="9" type="ORF">J4G33_12580</name>
</gene>
<name>A0A939LQM1_9CELL</name>
<dbReference type="AlphaFoldDB" id="A0A939LQM1"/>
<dbReference type="CDD" id="cd06261">
    <property type="entry name" value="TM_PBP2"/>
    <property type="match status" value="1"/>
</dbReference>
<keyword evidence="4 7" id="KW-0812">Transmembrane</keyword>
<dbReference type="GO" id="GO:0005886">
    <property type="term" value="C:plasma membrane"/>
    <property type="evidence" value="ECO:0007669"/>
    <property type="project" value="UniProtKB-SubCell"/>
</dbReference>
<feature type="transmembrane region" description="Helical" evidence="7">
    <location>
        <begin position="70"/>
        <end position="91"/>
    </location>
</feature>
<dbReference type="PANTHER" id="PTHR32243">
    <property type="entry name" value="MALTOSE TRANSPORT SYSTEM PERMEASE-RELATED"/>
    <property type="match status" value="1"/>
</dbReference>
<dbReference type="Proteomes" id="UP000664209">
    <property type="component" value="Unassembled WGS sequence"/>
</dbReference>
<keyword evidence="2 7" id="KW-0813">Transport</keyword>
<feature type="domain" description="ABC transmembrane type-1" evidence="8">
    <location>
        <begin position="66"/>
        <end position="257"/>
    </location>
</feature>
<evidence type="ECO:0000313" key="10">
    <source>
        <dbReference type="Proteomes" id="UP000664209"/>
    </source>
</evidence>
<dbReference type="RefSeq" id="WP_208056333.1">
    <property type="nucleotide sequence ID" value="NZ_JAGEMK010000007.1"/>
</dbReference>
<accession>A0A939LQM1</accession>
<evidence type="ECO:0000256" key="7">
    <source>
        <dbReference type="RuleBase" id="RU363032"/>
    </source>
</evidence>
<proteinExistence type="inferred from homology"/>
<evidence type="ECO:0000313" key="9">
    <source>
        <dbReference type="EMBL" id="MBO1752641.1"/>
    </source>
</evidence>
<evidence type="ECO:0000256" key="6">
    <source>
        <dbReference type="ARBA" id="ARBA00023136"/>
    </source>
</evidence>
<feature type="transmembrane region" description="Helical" evidence="7">
    <location>
        <begin position="134"/>
        <end position="153"/>
    </location>
</feature>
<keyword evidence="10" id="KW-1185">Reference proteome</keyword>
<dbReference type="PANTHER" id="PTHR32243:SF18">
    <property type="entry name" value="INNER MEMBRANE ABC TRANSPORTER PERMEASE PROTEIN YCJP"/>
    <property type="match status" value="1"/>
</dbReference>
<dbReference type="InterPro" id="IPR000515">
    <property type="entry name" value="MetI-like"/>
</dbReference>
<organism evidence="9 10">
    <name type="scientific">Actinotalea soli</name>
    <dbReference type="NCBI Taxonomy" id="2819234"/>
    <lineage>
        <taxon>Bacteria</taxon>
        <taxon>Bacillati</taxon>
        <taxon>Actinomycetota</taxon>
        <taxon>Actinomycetes</taxon>
        <taxon>Micrococcales</taxon>
        <taxon>Cellulomonadaceae</taxon>
        <taxon>Actinotalea</taxon>
    </lineage>
</organism>
<evidence type="ECO:0000256" key="4">
    <source>
        <dbReference type="ARBA" id="ARBA00022692"/>
    </source>
</evidence>
<dbReference type="Gene3D" id="1.10.3720.10">
    <property type="entry name" value="MetI-like"/>
    <property type="match status" value="1"/>
</dbReference>
<feature type="transmembrane region" description="Helical" evidence="7">
    <location>
        <begin position="103"/>
        <end position="122"/>
    </location>
</feature>
<evidence type="ECO:0000259" key="8">
    <source>
        <dbReference type="PROSITE" id="PS50928"/>
    </source>
</evidence>
<dbReference type="SUPFAM" id="SSF161098">
    <property type="entry name" value="MetI-like"/>
    <property type="match status" value="1"/>
</dbReference>
<evidence type="ECO:0000256" key="1">
    <source>
        <dbReference type="ARBA" id="ARBA00004651"/>
    </source>
</evidence>
<comment type="similarity">
    <text evidence="7">Belongs to the binding-protein-dependent transport system permease family.</text>
</comment>